<dbReference type="Proteomes" id="UP000051221">
    <property type="component" value="Unassembled WGS sequence"/>
</dbReference>
<dbReference type="EMBL" id="LKHS01000005">
    <property type="protein sequence ID" value="KQH86858.1"/>
    <property type="molecule type" value="Genomic_DNA"/>
</dbReference>
<evidence type="ECO:0000313" key="2">
    <source>
        <dbReference type="Proteomes" id="UP000051221"/>
    </source>
</evidence>
<dbReference type="PIRSF" id="PIRSF028200">
    <property type="entry name" value="UCP028200"/>
    <property type="match status" value="1"/>
</dbReference>
<dbReference type="AlphaFoldDB" id="A0A0Q2MGL0"/>
<sequence>MAKWTTLLLSTMLLVGCGTKFVYHNIDWFVIDYLEDYVDLTDAQEDRLSERIMLLSQWHQSAELPAYIDQLEQWLALDPTHFTERDLQQQQALINEHYQRLLVKFLPDVYQLANTLSEAQAEEFLQGVAKRHQKFADKYQGLSEPEIRDHYVERLSERMAQWLGDLTPVQQTLVTQWANEVQVTPHDWMAFQTRLRHELRLLLDERHDEARFTAHLQTLLFEPEQYYSPVLKAKQTYNDGVGNAYVVKIVRLATPKQVRYFRNEVQGWKQLAQELNADAKSSARLPFTKQRAEQAKAQG</sequence>
<reference evidence="1 2" key="1">
    <citation type="submission" date="2015-08" db="EMBL/GenBank/DDBJ databases">
        <title>Antibacterial properties of a collection of Vibrionaceae strains.</title>
        <authorList>
            <person name="Giubergia S."/>
        </authorList>
    </citation>
    <scope>NUCLEOTIDE SEQUENCE [LARGE SCALE GENOMIC DNA]</scope>
    <source>
        <strain evidence="1 2">S0821</strain>
    </source>
</reference>
<protein>
    <recommendedName>
        <fullName evidence="3">Lipoprotein</fullName>
    </recommendedName>
</protein>
<evidence type="ECO:0000313" key="1">
    <source>
        <dbReference type="EMBL" id="KQH86858.1"/>
    </source>
</evidence>
<proteinExistence type="predicted"/>
<accession>A0A0Q2MGL0</accession>
<dbReference type="RefSeq" id="WP_055465750.1">
    <property type="nucleotide sequence ID" value="NZ_LKHS01000005.1"/>
</dbReference>
<organism evidence="1 2">
    <name type="scientific">Vibrio furnissii</name>
    <dbReference type="NCBI Taxonomy" id="29494"/>
    <lineage>
        <taxon>Bacteria</taxon>
        <taxon>Pseudomonadati</taxon>
        <taxon>Pseudomonadota</taxon>
        <taxon>Gammaproteobacteria</taxon>
        <taxon>Vibrionales</taxon>
        <taxon>Vibrionaceae</taxon>
        <taxon>Vibrio</taxon>
    </lineage>
</organism>
<comment type="caution">
    <text evidence="1">The sequence shown here is derived from an EMBL/GenBank/DDBJ whole genome shotgun (WGS) entry which is preliminary data.</text>
</comment>
<dbReference type="Pfam" id="PF19795">
    <property type="entry name" value="DUF6279"/>
    <property type="match status" value="1"/>
</dbReference>
<evidence type="ECO:0008006" key="3">
    <source>
        <dbReference type="Google" id="ProtNLM"/>
    </source>
</evidence>
<name>A0A0Q2MGL0_VIBFU</name>
<dbReference type="InterPro" id="IPR016875">
    <property type="entry name" value="UCP028200"/>
</dbReference>
<gene>
    <name evidence="1" type="ORF">AMR76_07190</name>
</gene>
<dbReference type="PROSITE" id="PS51257">
    <property type="entry name" value="PROKAR_LIPOPROTEIN"/>
    <property type="match status" value="1"/>
</dbReference>
<dbReference type="InParanoid" id="A0A0Q2MGL0"/>
<keyword evidence="2" id="KW-1185">Reference proteome</keyword>